<accession>A0ABW4RML4</accession>
<keyword evidence="6" id="KW-0808">Transferase</keyword>
<evidence type="ECO:0000256" key="5">
    <source>
        <dbReference type="ARBA" id="ARBA00022553"/>
    </source>
</evidence>
<name>A0ABW4RML4_9BACL</name>
<feature type="transmembrane region" description="Helical" evidence="14">
    <location>
        <begin position="9"/>
        <end position="31"/>
    </location>
</feature>
<protein>
    <recommendedName>
        <fullName evidence="3">histidine kinase</fullName>
        <ecNumber evidence="3">2.7.13.3</ecNumber>
    </recommendedName>
</protein>
<keyword evidence="4" id="KW-1003">Cell membrane</keyword>
<evidence type="ECO:0000313" key="17">
    <source>
        <dbReference type="EMBL" id="MFD1887304.1"/>
    </source>
</evidence>
<comment type="catalytic activity">
    <reaction evidence="1">
        <text>ATP + protein L-histidine = ADP + protein N-phospho-L-histidine.</text>
        <dbReference type="EC" id="2.7.13.3"/>
    </reaction>
</comment>
<dbReference type="Gene3D" id="6.10.340.10">
    <property type="match status" value="1"/>
</dbReference>
<keyword evidence="13 14" id="KW-0472">Membrane</keyword>
<dbReference type="InterPro" id="IPR005467">
    <property type="entry name" value="His_kinase_dom"/>
</dbReference>
<dbReference type="SUPFAM" id="SSF55874">
    <property type="entry name" value="ATPase domain of HSP90 chaperone/DNA topoisomerase II/histidine kinase"/>
    <property type="match status" value="1"/>
</dbReference>
<dbReference type="SMART" id="SM00387">
    <property type="entry name" value="HATPase_c"/>
    <property type="match status" value="1"/>
</dbReference>
<dbReference type="SMART" id="SM00388">
    <property type="entry name" value="HisKA"/>
    <property type="match status" value="1"/>
</dbReference>
<keyword evidence="7 14" id="KW-0812">Transmembrane</keyword>
<organism evidence="17 18">
    <name type="scientific">Paenibacillus wenxiniae</name>
    <dbReference type="NCBI Taxonomy" id="1636843"/>
    <lineage>
        <taxon>Bacteria</taxon>
        <taxon>Bacillati</taxon>
        <taxon>Bacillota</taxon>
        <taxon>Bacilli</taxon>
        <taxon>Bacillales</taxon>
        <taxon>Paenibacillaceae</taxon>
        <taxon>Paenibacillus</taxon>
    </lineage>
</organism>
<dbReference type="InterPro" id="IPR003660">
    <property type="entry name" value="HAMP_dom"/>
</dbReference>
<dbReference type="GO" id="GO:0016301">
    <property type="term" value="F:kinase activity"/>
    <property type="evidence" value="ECO:0007669"/>
    <property type="project" value="UniProtKB-KW"/>
</dbReference>
<evidence type="ECO:0000259" key="16">
    <source>
        <dbReference type="PROSITE" id="PS50885"/>
    </source>
</evidence>
<dbReference type="Gene3D" id="3.30.565.10">
    <property type="entry name" value="Histidine kinase-like ATPase, C-terminal domain"/>
    <property type="match status" value="1"/>
</dbReference>
<dbReference type="CDD" id="cd00082">
    <property type="entry name" value="HisKA"/>
    <property type="match status" value="1"/>
</dbReference>
<dbReference type="InterPro" id="IPR050398">
    <property type="entry name" value="HssS/ArlS-like"/>
</dbReference>
<dbReference type="Pfam" id="PF00512">
    <property type="entry name" value="HisKA"/>
    <property type="match status" value="1"/>
</dbReference>
<dbReference type="SUPFAM" id="SSF158472">
    <property type="entry name" value="HAMP domain-like"/>
    <property type="match status" value="1"/>
</dbReference>
<evidence type="ECO:0000256" key="3">
    <source>
        <dbReference type="ARBA" id="ARBA00012438"/>
    </source>
</evidence>
<evidence type="ECO:0000256" key="13">
    <source>
        <dbReference type="ARBA" id="ARBA00023136"/>
    </source>
</evidence>
<evidence type="ECO:0000256" key="4">
    <source>
        <dbReference type="ARBA" id="ARBA00022475"/>
    </source>
</evidence>
<dbReference type="InterPro" id="IPR036890">
    <property type="entry name" value="HATPase_C_sf"/>
</dbReference>
<gene>
    <name evidence="17" type="ORF">ACFSC9_17555</name>
</gene>
<evidence type="ECO:0000256" key="9">
    <source>
        <dbReference type="ARBA" id="ARBA00022777"/>
    </source>
</evidence>
<dbReference type="EC" id="2.7.13.3" evidence="3"/>
<reference evidence="18" key="1">
    <citation type="journal article" date="2019" name="Int. J. Syst. Evol. Microbiol.">
        <title>The Global Catalogue of Microorganisms (GCM) 10K type strain sequencing project: providing services to taxonomists for standard genome sequencing and annotation.</title>
        <authorList>
            <consortium name="The Broad Institute Genomics Platform"/>
            <consortium name="The Broad Institute Genome Sequencing Center for Infectious Disease"/>
            <person name="Wu L."/>
            <person name="Ma J."/>
        </authorList>
    </citation>
    <scope>NUCLEOTIDE SEQUENCE [LARGE SCALE GENOMIC DNA]</scope>
    <source>
        <strain evidence="18">CCUG 54950</strain>
    </source>
</reference>
<keyword evidence="9 17" id="KW-0418">Kinase</keyword>
<evidence type="ECO:0000256" key="8">
    <source>
        <dbReference type="ARBA" id="ARBA00022741"/>
    </source>
</evidence>
<evidence type="ECO:0000313" key="18">
    <source>
        <dbReference type="Proteomes" id="UP001597233"/>
    </source>
</evidence>
<dbReference type="InterPro" id="IPR036097">
    <property type="entry name" value="HisK_dim/P_sf"/>
</dbReference>
<evidence type="ECO:0000256" key="6">
    <source>
        <dbReference type="ARBA" id="ARBA00022679"/>
    </source>
</evidence>
<dbReference type="SUPFAM" id="SSF47384">
    <property type="entry name" value="Homodimeric domain of signal transducing histidine kinase"/>
    <property type="match status" value="1"/>
</dbReference>
<proteinExistence type="predicted"/>
<dbReference type="SMART" id="SM00304">
    <property type="entry name" value="HAMP"/>
    <property type="match status" value="1"/>
</dbReference>
<evidence type="ECO:0000256" key="12">
    <source>
        <dbReference type="ARBA" id="ARBA00023012"/>
    </source>
</evidence>
<dbReference type="Gene3D" id="1.10.287.130">
    <property type="match status" value="1"/>
</dbReference>
<keyword evidence="18" id="KW-1185">Reference proteome</keyword>
<comment type="subcellular location">
    <subcellularLocation>
        <location evidence="2">Cell membrane</location>
        <topology evidence="2">Multi-pass membrane protein</topology>
    </subcellularLocation>
</comment>
<keyword evidence="12" id="KW-0902">Two-component regulatory system</keyword>
<dbReference type="EMBL" id="JBHUEH010000023">
    <property type="protein sequence ID" value="MFD1887304.1"/>
    <property type="molecule type" value="Genomic_DNA"/>
</dbReference>
<keyword evidence="8" id="KW-0547">Nucleotide-binding</keyword>
<feature type="domain" description="Histidine kinase" evidence="15">
    <location>
        <begin position="253"/>
        <end position="450"/>
    </location>
</feature>
<evidence type="ECO:0000256" key="11">
    <source>
        <dbReference type="ARBA" id="ARBA00022989"/>
    </source>
</evidence>
<keyword evidence="10" id="KW-0067">ATP-binding</keyword>
<feature type="domain" description="HAMP" evidence="16">
    <location>
        <begin position="186"/>
        <end position="238"/>
    </location>
</feature>
<dbReference type="InterPro" id="IPR003661">
    <property type="entry name" value="HisK_dim/P_dom"/>
</dbReference>
<dbReference type="PROSITE" id="PS50109">
    <property type="entry name" value="HIS_KIN"/>
    <property type="match status" value="1"/>
</dbReference>
<dbReference type="PANTHER" id="PTHR45528">
    <property type="entry name" value="SENSOR HISTIDINE KINASE CPXA"/>
    <property type="match status" value="1"/>
</dbReference>
<evidence type="ECO:0000256" key="1">
    <source>
        <dbReference type="ARBA" id="ARBA00000085"/>
    </source>
</evidence>
<evidence type="ECO:0000256" key="10">
    <source>
        <dbReference type="ARBA" id="ARBA00022840"/>
    </source>
</evidence>
<evidence type="ECO:0000259" key="15">
    <source>
        <dbReference type="PROSITE" id="PS50109"/>
    </source>
</evidence>
<feature type="transmembrane region" description="Helical" evidence="14">
    <location>
        <begin position="165"/>
        <end position="185"/>
    </location>
</feature>
<evidence type="ECO:0000256" key="14">
    <source>
        <dbReference type="SAM" id="Phobius"/>
    </source>
</evidence>
<dbReference type="CDD" id="cd06225">
    <property type="entry name" value="HAMP"/>
    <property type="match status" value="1"/>
</dbReference>
<evidence type="ECO:0000256" key="7">
    <source>
        <dbReference type="ARBA" id="ARBA00022692"/>
    </source>
</evidence>
<dbReference type="Pfam" id="PF00672">
    <property type="entry name" value="HAMP"/>
    <property type="match status" value="1"/>
</dbReference>
<sequence length="450" mass="52094">MKMKLSTKYLLHIILSVLFFPIAFLLVNFVYYMTLTYVLNQQDHIYYEADKLKSSWQEDIASWRNLSNEEIITHFRETQDYRYSEIAWISDGGDILYASSDKLKLPQAPLNVSEMIRWNEQANQNHLVLTAYVQGSEASGYAYLETPRSIIGSQWEIARDRYAHFWFLGIFFVCALFVFSSWLFFARIQKRLVTLQKHMQKTDEDGIPRNLDVKYEDELGQVEHSFNKMVNELRESKQKESEETELRRKLIADLSHDLRTPLTVIRGHTFTLSEQPLTDKAKQSVHVINDKVAYVGELIDNLSSFSLLAAGKLPLRMQATDVIKVLRSSLSAWYPVFEQDQFTVDIELAHPVMWEVDELWLRRVLDNIFQNVRRHAAQGRYVFVGTIMTDSGVAIQIRDRGPGIHSQSTRKGAGIGMSIIDMMCTQMNLICMIDSDDEGTTVYIQQKSVQ</sequence>
<dbReference type="InterPro" id="IPR003594">
    <property type="entry name" value="HATPase_dom"/>
</dbReference>
<dbReference type="PANTHER" id="PTHR45528:SF9">
    <property type="entry name" value="SENSOR HISTIDINE KINASE YBDK"/>
    <property type="match status" value="1"/>
</dbReference>
<dbReference type="Proteomes" id="UP001597233">
    <property type="component" value="Unassembled WGS sequence"/>
</dbReference>
<evidence type="ECO:0000256" key="2">
    <source>
        <dbReference type="ARBA" id="ARBA00004651"/>
    </source>
</evidence>
<keyword evidence="11 14" id="KW-1133">Transmembrane helix</keyword>
<comment type="caution">
    <text evidence="17">The sequence shown here is derived from an EMBL/GenBank/DDBJ whole genome shotgun (WGS) entry which is preliminary data.</text>
</comment>
<dbReference type="RefSeq" id="WP_347325203.1">
    <property type="nucleotide sequence ID" value="NZ_JBCGUH010000005.1"/>
</dbReference>
<dbReference type="Pfam" id="PF02518">
    <property type="entry name" value="HATPase_c"/>
    <property type="match status" value="1"/>
</dbReference>
<keyword evidence="5" id="KW-0597">Phosphoprotein</keyword>
<dbReference type="PROSITE" id="PS50885">
    <property type="entry name" value="HAMP"/>
    <property type="match status" value="1"/>
</dbReference>